<evidence type="ECO:0000256" key="1">
    <source>
        <dbReference type="SAM" id="Coils"/>
    </source>
</evidence>
<protein>
    <submittedName>
        <fullName evidence="3">Uncharacterized protein LOC100741184 isoform X1</fullName>
    </submittedName>
</protein>
<dbReference type="OrthoDB" id="18453at2759"/>
<organism evidence="2 3">
    <name type="scientific">Bombus impatiens</name>
    <name type="common">Bumblebee</name>
    <dbReference type="NCBI Taxonomy" id="132113"/>
    <lineage>
        <taxon>Eukaryota</taxon>
        <taxon>Metazoa</taxon>
        <taxon>Ecdysozoa</taxon>
        <taxon>Arthropoda</taxon>
        <taxon>Hexapoda</taxon>
        <taxon>Insecta</taxon>
        <taxon>Pterygota</taxon>
        <taxon>Neoptera</taxon>
        <taxon>Endopterygota</taxon>
        <taxon>Hymenoptera</taxon>
        <taxon>Apocrita</taxon>
        <taxon>Aculeata</taxon>
        <taxon>Apoidea</taxon>
        <taxon>Anthophila</taxon>
        <taxon>Apidae</taxon>
        <taxon>Bombus</taxon>
        <taxon>Pyrobombus</taxon>
    </lineage>
</organism>
<dbReference type="AlphaFoldDB" id="A0A6P3DX35"/>
<evidence type="ECO:0000313" key="3">
    <source>
        <dbReference type="RefSeq" id="XP_003488841.1"/>
    </source>
</evidence>
<dbReference type="KEGG" id="bim:100741184"/>
<proteinExistence type="predicted"/>
<dbReference type="GeneID" id="100741184"/>
<reference evidence="3" key="1">
    <citation type="submission" date="2025-08" db="UniProtKB">
        <authorList>
            <consortium name="RefSeq"/>
        </authorList>
    </citation>
    <scope>IDENTIFICATION</scope>
</reference>
<keyword evidence="2" id="KW-1185">Reference proteome</keyword>
<gene>
    <name evidence="3" type="primary">LOC100741184</name>
</gene>
<dbReference type="Proteomes" id="UP000515180">
    <property type="component" value="Unplaced"/>
</dbReference>
<keyword evidence="1" id="KW-0175">Coiled coil</keyword>
<feature type="coiled-coil region" evidence="1">
    <location>
        <begin position="118"/>
        <end position="152"/>
    </location>
</feature>
<evidence type="ECO:0000313" key="2">
    <source>
        <dbReference type="Proteomes" id="UP000515180"/>
    </source>
</evidence>
<dbReference type="OMA" id="CEQLTTC"/>
<sequence length="191" mass="21584">MAEDQEQGHPNNVFLFRLAILNSFKRIAESVSEDAFVDALTILTILKTKPSMGQKLHKAMCSELLDKMNGDLEDILNEGSLREGLEKVAKLSDANSSVTEGTWRPPGNVSLHLRSLDAQKIKEESALLEKQVNEMEQENAILMKRIAEKRSNIVAMNDSMIQSLNKSVNVIDSLKKRREWLEKCFALMIKK</sequence>
<name>A0A6P3DX35_BOMIM</name>
<dbReference type="RefSeq" id="XP_003488841.1">
    <property type="nucleotide sequence ID" value="XM_003488793.4"/>
</dbReference>
<accession>A0A6P3DX35</accession>